<organism evidence="1 2">
    <name type="scientific">Kribbella deserti</name>
    <dbReference type="NCBI Taxonomy" id="1926257"/>
    <lineage>
        <taxon>Bacteria</taxon>
        <taxon>Bacillati</taxon>
        <taxon>Actinomycetota</taxon>
        <taxon>Actinomycetes</taxon>
        <taxon>Propionibacteriales</taxon>
        <taxon>Kribbellaceae</taxon>
        <taxon>Kribbella</taxon>
    </lineage>
</organism>
<evidence type="ECO:0008006" key="3">
    <source>
        <dbReference type="Google" id="ProtNLM"/>
    </source>
</evidence>
<comment type="caution">
    <text evidence="1">The sequence shown here is derived from an EMBL/GenBank/DDBJ whole genome shotgun (WGS) entry which is preliminary data.</text>
</comment>
<evidence type="ECO:0000313" key="1">
    <source>
        <dbReference type="EMBL" id="MFC0622842.1"/>
    </source>
</evidence>
<sequence length="44" mass="5136">MRFEAASLEAAERDAETRFLISPDHYREAITDRHISITETEMPQ</sequence>
<dbReference type="Proteomes" id="UP001589890">
    <property type="component" value="Unassembled WGS sequence"/>
</dbReference>
<evidence type="ECO:0000313" key="2">
    <source>
        <dbReference type="Proteomes" id="UP001589890"/>
    </source>
</evidence>
<name>A0ABV6QDY9_9ACTN</name>
<dbReference type="EMBL" id="JBHLTC010000001">
    <property type="protein sequence ID" value="MFC0622842.1"/>
    <property type="molecule type" value="Genomic_DNA"/>
</dbReference>
<proteinExistence type="predicted"/>
<keyword evidence="2" id="KW-1185">Reference proteome</keyword>
<protein>
    <recommendedName>
        <fullName evidence="3">DUF5753 domain-containing protein</fullName>
    </recommendedName>
</protein>
<gene>
    <name evidence="1" type="ORF">ACFFGN_02145</name>
</gene>
<reference evidence="1 2" key="1">
    <citation type="submission" date="2024-09" db="EMBL/GenBank/DDBJ databases">
        <authorList>
            <person name="Sun Q."/>
            <person name="Mori K."/>
        </authorList>
    </citation>
    <scope>NUCLEOTIDE SEQUENCE [LARGE SCALE GENOMIC DNA]</scope>
    <source>
        <strain evidence="1 2">CGMCC 1.15906</strain>
    </source>
</reference>
<accession>A0ABV6QDY9</accession>
<dbReference type="RefSeq" id="WP_380043519.1">
    <property type="nucleotide sequence ID" value="NZ_JBHLTC010000001.1"/>
</dbReference>